<dbReference type="EMBL" id="LRPH01000031">
    <property type="protein sequence ID" value="KWU66315.1"/>
    <property type="molecule type" value="Genomic_DNA"/>
</dbReference>
<gene>
    <name evidence="1" type="ORF">AWW70_08160</name>
</gene>
<name>A0A120EJ26_BACMY</name>
<reference evidence="1 2" key="1">
    <citation type="submission" date="2016-01" db="EMBL/GenBank/DDBJ databases">
        <authorList>
            <person name="McClelland M."/>
            <person name="Jain A."/>
            <person name="Saraogi P."/>
            <person name="Mendelson R."/>
            <person name="Westerman R."/>
            <person name="SanMiguel P."/>
            <person name="Csonka L."/>
        </authorList>
    </citation>
    <scope>NUCLEOTIDE SEQUENCE [LARGE SCALE GENOMIC DNA]</scope>
    <source>
        <strain evidence="1 2">PE8-15</strain>
    </source>
</reference>
<proteinExistence type="predicted"/>
<comment type="caution">
    <text evidence="1">The sequence shown here is derived from an EMBL/GenBank/DDBJ whole genome shotgun (WGS) entry which is preliminary data.</text>
</comment>
<dbReference type="Proteomes" id="UP000065797">
    <property type="component" value="Unassembled WGS sequence"/>
</dbReference>
<evidence type="ECO:0000313" key="2">
    <source>
        <dbReference type="Proteomes" id="UP000065797"/>
    </source>
</evidence>
<organism evidence="1 2">
    <name type="scientific">Bacillus mycoides</name>
    <dbReference type="NCBI Taxonomy" id="1405"/>
    <lineage>
        <taxon>Bacteria</taxon>
        <taxon>Bacillati</taxon>
        <taxon>Bacillota</taxon>
        <taxon>Bacilli</taxon>
        <taxon>Bacillales</taxon>
        <taxon>Bacillaceae</taxon>
        <taxon>Bacillus</taxon>
        <taxon>Bacillus cereus group</taxon>
    </lineage>
</organism>
<sequence length="77" mass="8812">MFKNISQHFLSQILSFPDGKLPPQGIGRTWSNEYAGDEWRLGKISTRLTPKEYSETLLANSGITHKSTLFKNRVLFL</sequence>
<accession>A0A120EJ26</accession>
<dbReference type="AlphaFoldDB" id="A0A120EJ26"/>
<protein>
    <submittedName>
        <fullName evidence="1">Uncharacterized protein</fullName>
    </submittedName>
</protein>
<evidence type="ECO:0000313" key="1">
    <source>
        <dbReference type="EMBL" id="KWU66315.1"/>
    </source>
</evidence>